<proteinExistence type="predicted"/>
<dbReference type="Gene3D" id="1.25.40.10">
    <property type="entry name" value="Tetratricopeptide repeat domain"/>
    <property type="match status" value="2"/>
</dbReference>
<dbReference type="InterPro" id="IPR035979">
    <property type="entry name" value="RBD_domain_sf"/>
</dbReference>
<feature type="domain" description="Suppressor of forked" evidence="7">
    <location>
        <begin position="58"/>
        <end position="578"/>
    </location>
</feature>
<gene>
    <name evidence="8" type="ORF">DKX38_001702</name>
</gene>
<feature type="region of interest" description="Disordered" evidence="6">
    <location>
        <begin position="1"/>
        <end position="54"/>
    </location>
</feature>
<dbReference type="Gene3D" id="3.30.70.330">
    <property type="match status" value="1"/>
</dbReference>
<protein>
    <recommendedName>
        <fullName evidence="7">Suppressor of forked domain-containing protein</fullName>
    </recommendedName>
</protein>
<dbReference type="InterPro" id="IPR012677">
    <property type="entry name" value="Nucleotide-bd_a/b_plait_sf"/>
</dbReference>
<feature type="compositionally biased region" description="Basic and acidic residues" evidence="6">
    <location>
        <begin position="738"/>
        <end position="777"/>
    </location>
</feature>
<evidence type="ECO:0000256" key="5">
    <source>
        <dbReference type="ARBA" id="ARBA00023242"/>
    </source>
</evidence>
<keyword evidence="2" id="KW-0507">mRNA processing</keyword>
<dbReference type="GO" id="GO:0006397">
    <property type="term" value="P:mRNA processing"/>
    <property type="evidence" value="ECO:0007669"/>
    <property type="project" value="UniProtKB-KW"/>
</dbReference>
<feature type="compositionally biased region" description="Acidic residues" evidence="6">
    <location>
        <begin position="1"/>
        <end position="27"/>
    </location>
</feature>
<evidence type="ECO:0000256" key="6">
    <source>
        <dbReference type="SAM" id="MobiDB-lite"/>
    </source>
</evidence>
<dbReference type="AlphaFoldDB" id="A0A5N5P5J6"/>
<keyword evidence="4" id="KW-0508">mRNA splicing</keyword>
<evidence type="ECO:0000259" key="7">
    <source>
        <dbReference type="Pfam" id="PF05843"/>
    </source>
</evidence>
<dbReference type="InterPro" id="IPR003107">
    <property type="entry name" value="HAT"/>
</dbReference>
<evidence type="ECO:0000256" key="1">
    <source>
        <dbReference type="ARBA" id="ARBA00004123"/>
    </source>
</evidence>
<sequence length="842" mass="97064">MEIDGEDVTLEEELDDNDKDNENDNDNGDQLQNPKLRSDSNSDSDSDSDDESQQIEELRTLEIELSSNPSNYDSHVQYIKLLRKMGEIDKLKQAREAMNNVFPLSSDMWRDWAKDEASISGPEGFTGVEKIYDRGVFDYLSVSLWCDYLNYIQEHDPSVRECSPDGISKARNLFERALTAAGLHVAEGNKIWESYREFELAVLHTIDENDIKAKELQVQRIRNIFHRQLSVPLVNLRSTLLAYKAWEVEQGTDLDAKSSEVDGISSHLASAYQKAMEAYNARAQHEEQISMQNLSDTEKFRNFMNYLKFEKSVGDPARVQVLYERAIVDFPISSDLWLDYTHYLDRTLKVGNVLRDVYSRATKNCPWIGELWVLYMLSLERGRAPEKEISSVFEKSLQCTLSTIEEYLDLFLTRVHGLRRRIISGAEVNDVLDYSLIRETFQHASDYLSPHLKNTDGLLRLYAYWARLEMNLGKDLVAARGVWESLLKIRQTIYSIHLGFIAMETESGHIREARSIYKRCYSKRFAGTGSEDICHSWLRFEEEFGTLEDFDHAMQKVTPRLEELKLYRIQQETKASTDQSEISGKRIAREKRKGGSTATDEESSAKRQKNTAQAQKKGYEDKDQLQKHEVNDAQETKIDLEKTDSAPEKQMKGSDAVRTRGYTDQCTLFISNIHFKASKLPPPLLPVPRQGGPYFVFDKWGWELGLAYVDFVDDEHLTSAITKNKQMLFGKRLSIARSDPKQSRRDGRRVPRDQGSDRRRDSRESAPNEYADKHYESRSQQAPQPATLKSDDNIQFKGKNIFAVPRNVRTLGLMRYDPLQQILGHEEVVSSNLFRFFCLFSD</sequence>
<dbReference type="GO" id="GO:0008380">
    <property type="term" value="P:RNA splicing"/>
    <property type="evidence" value="ECO:0007669"/>
    <property type="project" value="UniProtKB-KW"/>
</dbReference>
<accession>A0A5N5P5J6</accession>
<evidence type="ECO:0000313" key="9">
    <source>
        <dbReference type="Proteomes" id="UP000326939"/>
    </source>
</evidence>
<reference evidence="9" key="1">
    <citation type="journal article" date="2019" name="Gigascience">
        <title>De novo genome assembly of the endangered Acer yangbiense, a plant species with extremely small populations endemic to Yunnan Province, China.</title>
        <authorList>
            <person name="Yang J."/>
            <person name="Wariss H.M."/>
            <person name="Tao L."/>
            <person name="Zhang R."/>
            <person name="Yun Q."/>
            <person name="Hollingsworth P."/>
            <person name="Dao Z."/>
            <person name="Luo G."/>
            <person name="Guo H."/>
            <person name="Ma Y."/>
            <person name="Sun W."/>
        </authorList>
    </citation>
    <scope>NUCLEOTIDE SEQUENCE [LARGE SCALE GENOMIC DNA]</scope>
    <source>
        <strain evidence="9">cv. br00</strain>
    </source>
</reference>
<keyword evidence="5" id="KW-0539">Nucleus</keyword>
<feature type="compositionally biased region" description="Acidic residues" evidence="6">
    <location>
        <begin position="42"/>
        <end position="54"/>
    </location>
</feature>
<feature type="compositionally biased region" description="Basic and acidic residues" evidence="6">
    <location>
        <begin position="617"/>
        <end position="658"/>
    </location>
</feature>
<dbReference type="Pfam" id="PF05843">
    <property type="entry name" value="Suf"/>
    <property type="match status" value="1"/>
</dbReference>
<keyword evidence="9" id="KW-1185">Reference proteome</keyword>
<dbReference type="GO" id="GO:0005634">
    <property type="term" value="C:nucleus"/>
    <property type="evidence" value="ECO:0007669"/>
    <property type="project" value="UniProtKB-SubCell"/>
</dbReference>
<comment type="subcellular location">
    <subcellularLocation>
        <location evidence="1">Nucleus</location>
    </subcellularLocation>
</comment>
<dbReference type="SUPFAM" id="SSF54928">
    <property type="entry name" value="RNA-binding domain, RBD"/>
    <property type="match status" value="1"/>
</dbReference>
<comment type="caution">
    <text evidence="8">The sequence shown here is derived from an EMBL/GenBank/DDBJ whole genome shotgun (WGS) entry which is preliminary data.</text>
</comment>
<evidence type="ECO:0000256" key="4">
    <source>
        <dbReference type="ARBA" id="ARBA00023187"/>
    </source>
</evidence>
<dbReference type="PANTHER" id="PTHR17204">
    <property type="entry name" value="PRE-MRNA PROCESSING PROTEIN PRP39-RELATED"/>
    <property type="match status" value="1"/>
</dbReference>
<feature type="region of interest" description="Disordered" evidence="6">
    <location>
        <begin position="575"/>
        <end position="658"/>
    </location>
</feature>
<dbReference type="SUPFAM" id="SSF48452">
    <property type="entry name" value="TPR-like"/>
    <property type="match status" value="1"/>
</dbReference>
<feature type="region of interest" description="Disordered" evidence="6">
    <location>
        <begin position="732"/>
        <end position="791"/>
    </location>
</feature>
<dbReference type="EMBL" id="VDCV01000001">
    <property type="protein sequence ID" value="KAB5574508.1"/>
    <property type="molecule type" value="Genomic_DNA"/>
</dbReference>
<dbReference type="Proteomes" id="UP000326939">
    <property type="component" value="Chromosome 1"/>
</dbReference>
<dbReference type="InterPro" id="IPR008847">
    <property type="entry name" value="Suf"/>
</dbReference>
<evidence type="ECO:0000313" key="8">
    <source>
        <dbReference type="EMBL" id="KAB5574508.1"/>
    </source>
</evidence>
<dbReference type="SMART" id="SM00386">
    <property type="entry name" value="HAT"/>
    <property type="match status" value="7"/>
</dbReference>
<dbReference type="GO" id="GO:0003676">
    <property type="term" value="F:nucleic acid binding"/>
    <property type="evidence" value="ECO:0007669"/>
    <property type="project" value="InterPro"/>
</dbReference>
<feature type="compositionally biased region" description="Low complexity" evidence="6">
    <location>
        <begin position="28"/>
        <end position="41"/>
    </location>
</feature>
<keyword evidence="3" id="KW-0677">Repeat</keyword>
<organism evidence="8 9">
    <name type="scientific">Salix brachista</name>
    <dbReference type="NCBI Taxonomy" id="2182728"/>
    <lineage>
        <taxon>Eukaryota</taxon>
        <taxon>Viridiplantae</taxon>
        <taxon>Streptophyta</taxon>
        <taxon>Embryophyta</taxon>
        <taxon>Tracheophyta</taxon>
        <taxon>Spermatophyta</taxon>
        <taxon>Magnoliopsida</taxon>
        <taxon>eudicotyledons</taxon>
        <taxon>Gunneridae</taxon>
        <taxon>Pentapetalae</taxon>
        <taxon>rosids</taxon>
        <taxon>fabids</taxon>
        <taxon>Malpighiales</taxon>
        <taxon>Salicaceae</taxon>
        <taxon>Saliceae</taxon>
        <taxon>Salix</taxon>
    </lineage>
</organism>
<dbReference type="InterPro" id="IPR011990">
    <property type="entry name" value="TPR-like_helical_dom_sf"/>
</dbReference>
<dbReference type="PANTHER" id="PTHR17204:SF25">
    <property type="entry name" value="RRM DOMAIN-CONTAINING PROTEIN"/>
    <property type="match status" value="1"/>
</dbReference>
<name>A0A5N5P5J6_9ROSI</name>
<evidence type="ECO:0000256" key="3">
    <source>
        <dbReference type="ARBA" id="ARBA00022737"/>
    </source>
</evidence>
<evidence type="ECO:0000256" key="2">
    <source>
        <dbReference type="ARBA" id="ARBA00022664"/>
    </source>
</evidence>